<organism evidence="2 3">
    <name type="scientific">Thioalkalivibrio sulfidiphilus (strain HL-EbGR7)</name>
    <dbReference type="NCBI Taxonomy" id="396588"/>
    <lineage>
        <taxon>Bacteria</taxon>
        <taxon>Pseudomonadati</taxon>
        <taxon>Pseudomonadota</taxon>
        <taxon>Gammaproteobacteria</taxon>
        <taxon>Chromatiales</taxon>
        <taxon>Ectothiorhodospiraceae</taxon>
        <taxon>Thioalkalivibrio</taxon>
    </lineage>
</organism>
<reference evidence="2 3" key="1">
    <citation type="journal article" date="2011" name="Stand. Genomic Sci.">
        <title>Complete genome sequence of 'Thioalkalivibrio sulfidophilus' HL-EbGr7.</title>
        <authorList>
            <person name="Muyzer G."/>
            <person name="Sorokin D.Y."/>
            <person name="Mavromatis K."/>
            <person name="Lapidus A."/>
            <person name="Clum A."/>
            <person name="Ivanova N."/>
            <person name="Pati A."/>
            <person name="d'Haeseleer P."/>
            <person name="Woyke T."/>
            <person name="Kyrpides N.C."/>
        </authorList>
    </citation>
    <scope>NUCLEOTIDE SEQUENCE [LARGE SCALE GENOMIC DNA]</scope>
    <source>
        <strain evidence="2 3">HL-EbGR7</strain>
    </source>
</reference>
<name>B8GPN8_THISH</name>
<dbReference type="OrthoDB" id="9765721at2"/>
<gene>
    <name evidence="2" type="ordered locus">Tgr7_1119</name>
</gene>
<dbReference type="eggNOG" id="COG4269">
    <property type="taxonomic scope" value="Bacteria"/>
</dbReference>
<dbReference type="InterPro" id="IPR010295">
    <property type="entry name" value="DUF898"/>
</dbReference>
<feature type="transmembrane region" description="Helical" evidence="1">
    <location>
        <begin position="196"/>
        <end position="219"/>
    </location>
</feature>
<protein>
    <recommendedName>
        <fullName evidence="4">DUF898 domain-containing protein</fullName>
    </recommendedName>
</protein>
<dbReference type="KEGG" id="tgr:Tgr7_1119"/>
<dbReference type="AlphaFoldDB" id="B8GPN8"/>
<dbReference type="RefSeq" id="WP_012637689.1">
    <property type="nucleotide sequence ID" value="NC_011901.1"/>
</dbReference>
<evidence type="ECO:0000313" key="3">
    <source>
        <dbReference type="Proteomes" id="UP000002383"/>
    </source>
</evidence>
<evidence type="ECO:0000256" key="1">
    <source>
        <dbReference type="SAM" id="Phobius"/>
    </source>
</evidence>
<keyword evidence="3" id="KW-1185">Reference proteome</keyword>
<keyword evidence="1" id="KW-1133">Transmembrane helix</keyword>
<feature type="transmembrane region" description="Helical" evidence="1">
    <location>
        <begin position="362"/>
        <end position="381"/>
    </location>
</feature>
<feature type="transmembrane region" description="Helical" evidence="1">
    <location>
        <begin position="290"/>
        <end position="311"/>
    </location>
</feature>
<feature type="transmembrane region" description="Helical" evidence="1">
    <location>
        <begin position="318"/>
        <end position="336"/>
    </location>
</feature>
<keyword evidence="1" id="KW-0812">Transmembrane</keyword>
<evidence type="ECO:0000313" key="2">
    <source>
        <dbReference type="EMBL" id="ACL72205.1"/>
    </source>
</evidence>
<dbReference type="EMBL" id="CP001339">
    <property type="protein sequence ID" value="ACL72205.1"/>
    <property type="molecule type" value="Genomic_DNA"/>
</dbReference>
<dbReference type="STRING" id="396588.Tgr7_1119"/>
<sequence>MSSADVTLEFRGEYQDGLDPQTVLKRLGNVFGLGQPGLSEALNRPVTVLREQLSVEEAERYRAALQALGITLHVVPAAAGVTAPPAAPAVVSQGPDDTATRTRVWNQMARTLPFQFSGQGAEFFRIWIVNILLTILTLGIYSAWAKVRTHRYFYGNTEVDGSRFEYLASPISILKGRLIAMAALLLWVFSDIISPWLSIALVLIFISLLPWVIMQSMAFRNHNSAYRNLRFTFRGGYGGALKAFILWPLLGVLTLGIMMPYAIYRQQRYLIEHSGFGTATFRFSAGAGDYFWVAFLAVALLMGGVTVASILGVVFAPLMVLGMIVVYLLVFAFWQVRTVNLRFNHSSLPGVHFESRYETRSYAWLVFTNLLGMALTLGLFYPWARVRTARYAAEHIVVVSDTDMQAFIAAEQGKVASTGQEMGDFFNVDLGI</sequence>
<feature type="transmembrane region" description="Helical" evidence="1">
    <location>
        <begin position="166"/>
        <end position="190"/>
    </location>
</feature>
<evidence type="ECO:0008006" key="4">
    <source>
        <dbReference type="Google" id="ProtNLM"/>
    </source>
</evidence>
<dbReference type="Pfam" id="PF05987">
    <property type="entry name" value="DUF898"/>
    <property type="match status" value="1"/>
</dbReference>
<dbReference type="HOGENOM" id="CLU_049287_0_0_6"/>
<accession>B8GPN8</accession>
<feature type="transmembrane region" description="Helical" evidence="1">
    <location>
        <begin position="124"/>
        <end position="145"/>
    </location>
</feature>
<feature type="transmembrane region" description="Helical" evidence="1">
    <location>
        <begin position="240"/>
        <end position="264"/>
    </location>
</feature>
<keyword evidence="1" id="KW-0472">Membrane</keyword>
<proteinExistence type="predicted"/>
<dbReference type="Proteomes" id="UP000002383">
    <property type="component" value="Chromosome"/>
</dbReference>